<dbReference type="STRING" id="1192034.CAP_5208"/>
<evidence type="ECO:0000313" key="3">
    <source>
        <dbReference type="Proteomes" id="UP000019678"/>
    </source>
</evidence>
<proteinExistence type="predicted"/>
<dbReference type="Proteomes" id="UP000019678">
    <property type="component" value="Unassembled WGS sequence"/>
</dbReference>
<keyword evidence="3" id="KW-1185">Reference proteome</keyword>
<accession>A0A017T3F5</accession>
<organism evidence="2 3">
    <name type="scientific">Chondromyces apiculatus DSM 436</name>
    <dbReference type="NCBI Taxonomy" id="1192034"/>
    <lineage>
        <taxon>Bacteria</taxon>
        <taxon>Pseudomonadati</taxon>
        <taxon>Myxococcota</taxon>
        <taxon>Polyangia</taxon>
        <taxon>Polyangiales</taxon>
        <taxon>Polyangiaceae</taxon>
        <taxon>Chondromyces</taxon>
    </lineage>
</organism>
<name>A0A017T3F5_9BACT</name>
<protein>
    <submittedName>
        <fullName evidence="2">Uncharacterized protein</fullName>
    </submittedName>
</protein>
<evidence type="ECO:0000313" key="2">
    <source>
        <dbReference type="EMBL" id="EYF03778.1"/>
    </source>
</evidence>
<sequence>MPLHAVRRLSTRGPRPLHAVLRLSTRGGPRPLRSGVPWQHGVASGLGARGRGADRRAEWLRIVRYQPAPQRGALDGHRGGIRRGGAGDDGRLLGRLPFGYRVRHGVGHLPTAAVPRHLCRRRPLRPGGRRGDLRARHGA</sequence>
<dbReference type="AlphaFoldDB" id="A0A017T3F5"/>
<gene>
    <name evidence="2" type="ORF">CAP_5208</name>
</gene>
<evidence type="ECO:0000256" key="1">
    <source>
        <dbReference type="SAM" id="MobiDB-lite"/>
    </source>
</evidence>
<feature type="region of interest" description="Disordered" evidence="1">
    <location>
        <begin position="26"/>
        <end position="50"/>
    </location>
</feature>
<comment type="caution">
    <text evidence="2">The sequence shown here is derived from an EMBL/GenBank/DDBJ whole genome shotgun (WGS) entry which is preliminary data.</text>
</comment>
<reference evidence="2 3" key="1">
    <citation type="submission" date="2013-05" db="EMBL/GenBank/DDBJ databases">
        <title>Genome assembly of Chondromyces apiculatus DSM 436.</title>
        <authorList>
            <person name="Sharma G."/>
            <person name="Khatri I."/>
            <person name="Kaur C."/>
            <person name="Mayilraj S."/>
            <person name="Subramanian S."/>
        </authorList>
    </citation>
    <scope>NUCLEOTIDE SEQUENCE [LARGE SCALE GENOMIC DNA]</scope>
    <source>
        <strain evidence="2 3">DSM 436</strain>
    </source>
</reference>
<dbReference type="EMBL" id="ASRX01000042">
    <property type="protein sequence ID" value="EYF03778.1"/>
    <property type="molecule type" value="Genomic_DNA"/>
</dbReference>